<keyword evidence="2" id="KW-1185">Reference proteome</keyword>
<accession>A0A9E7C0C1</accession>
<dbReference type="KEGG" id="sbae:DSM104329_01770"/>
<dbReference type="RefSeq" id="WP_259315070.1">
    <property type="nucleotide sequence ID" value="NZ_CP087164.1"/>
</dbReference>
<sequence length="43" mass="4397">MTPSSRLPQRRLGSSDISAAGIALSADDVALLDALPGPVGTRY</sequence>
<proteinExistence type="predicted"/>
<dbReference type="AlphaFoldDB" id="A0A9E7C0C1"/>
<gene>
    <name evidence="1" type="ORF">DSM104329_01770</name>
</gene>
<dbReference type="Proteomes" id="UP001162834">
    <property type="component" value="Chromosome"/>
</dbReference>
<evidence type="ECO:0000313" key="2">
    <source>
        <dbReference type="Proteomes" id="UP001162834"/>
    </source>
</evidence>
<dbReference type="EMBL" id="CP087164">
    <property type="protein sequence ID" value="UGS35382.1"/>
    <property type="molecule type" value="Genomic_DNA"/>
</dbReference>
<protein>
    <submittedName>
        <fullName evidence="1">Uncharacterized protein</fullName>
    </submittedName>
</protein>
<organism evidence="1 2">
    <name type="scientific">Capillimicrobium parvum</name>
    <dbReference type="NCBI Taxonomy" id="2884022"/>
    <lineage>
        <taxon>Bacteria</taxon>
        <taxon>Bacillati</taxon>
        <taxon>Actinomycetota</taxon>
        <taxon>Thermoleophilia</taxon>
        <taxon>Solirubrobacterales</taxon>
        <taxon>Capillimicrobiaceae</taxon>
        <taxon>Capillimicrobium</taxon>
    </lineage>
</organism>
<name>A0A9E7C0C1_9ACTN</name>
<evidence type="ECO:0000313" key="1">
    <source>
        <dbReference type="EMBL" id="UGS35382.1"/>
    </source>
</evidence>
<reference evidence="1" key="1">
    <citation type="journal article" date="2022" name="Int. J. Syst. Evol. Microbiol.">
        <title>Pseudomonas aegrilactucae sp. nov. and Pseudomonas morbosilactucae sp. nov., pathogens causing bacterial rot of lettuce in Japan.</title>
        <authorList>
            <person name="Sawada H."/>
            <person name="Fujikawa T."/>
            <person name="Satou M."/>
        </authorList>
    </citation>
    <scope>NUCLEOTIDE SEQUENCE</scope>
    <source>
        <strain evidence="1">0166_1</strain>
    </source>
</reference>